<keyword evidence="2" id="KW-1185">Reference proteome</keyword>
<proteinExistence type="predicted"/>
<organism evidence="1 2">
    <name type="scientific">Flammeovirga yaeyamensis</name>
    <dbReference type="NCBI Taxonomy" id="367791"/>
    <lineage>
        <taxon>Bacteria</taxon>
        <taxon>Pseudomonadati</taxon>
        <taxon>Bacteroidota</taxon>
        <taxon>Cytophagia</taxon>
        <taxon>Cytophagales</taxon>
        <taxon>Flammeovirgaceae</taxon>
        <taxon>Flammeovirga</taxon>
    </lineage>
</organism>
<evidence type="ECO:0000313" key="2">
    <source>
        <dbReference type="Proteomes" id="UP000678679"/>
    </source>
</evidence>
<name>A0AAX1NG40_9BACT</name>
<gene>
    <name evidence="1" type="ORF">KMW28_23985</name>
</gene>
<sequence>MKVIDYLYKVIKSEIEFIPFSEPQKNDNKVYPNEIMDIIKKYGNNFMLNGQEIDIDLGYNDFGGLINRGIEISNDGAGNSWVIEVSPNQECKAVYFCCHDPAILLKQSNSLIEFFQQIIEDELFLIEEELVIPIKEIDTNLLNEFSLDDKSKLKEKVLVDLSSNMKVGQGFDWDKFGPRTTIIKHKSKEMWLLLK</sequence>
<dbReference type="Proteomes" id="UP000678679">
    <property type="component" value="Chromosome 2"/>
</dbReference>
<dbReference type="SUPFAM" id="SSF160631">
    <property type="entry name" value="SMI1/KNR4-like"/>
    <property type="match status" value="1"/>
</dbReference>
<evidence type="ECO:0008006" key="3">
    <source>
        <dbReference type="Google" id="ProtNLM"/>
    </source>
</evidence>
<dbReference type="RefSeq" id="WP_169661866.1">
    <property type="nucleotide sequence ID" value="NZ_CP076133.1"/>
</dbReference>
<dbReference type="KEGG" id="fya:KMW28_23985"/>
<evidence type="ECO:0000313" key="1">
    <source>
        <dbReference type="EMBL" id="QWG05483.1"/>
    </source>
</evidence>
<dbReference type="EMBL" id="CP076133">
    <property type="protein sequence ID" value="QWG05483.1"/>
    <property type="molecule type" value="Genomic_DNA"/>
</dbReference>
<dbReference type="InterPro" id="IPR037883">
    <property type="entry name" value="Knr4/Smi1-like_sf"/>
</dbReference>
<accession>A0AAX1NG40</accession>
<dbReference type="AlphaFoldDB" id="A0AAX1NG40"/>
<reference evidence="1 2" key="1">
    <citation type="submission" date="2021-05" db="EMBL/GenBank/DDBJ databases">
        <title>Comparative genomic studies on the polysaccharide-degrading batcterial strains of the Flammeovirga genus.</title>
        <authorList>
            <person name="Zewei F."/>
            <person name="Zheng Z."/>
            <person name="Yu L."/>
            <person name="Ruyue G."/>
            <person name="Yanhong M."/>
            <person name="Yuanyuan C."/>
            <person name="Jingyan G."/>
            <person name="Wenjun H."/>
        </authorList>
    </citation>
    <scope>NUCLEOTIDE SEQUENCE [LARGE SCALE GENOMIC DNA]</scope>
    <source>
        <strain evidence="1 2">NBRC:100898</strain>
    </source>
</reference>
<protein>
    <recommendedName>
        <fullName evidence="3">SMI1/KNR4 family protein</fullName>
    </recommendedName>
</protein>